<accession>A0ABP0GYM7</accession>
<name>A0ABP0GYM7_CLALP</name>
<keyword evidence="3" id="KW-1185">Reference proteome</keyword>
<reference evidence="2 3" key="1">
    <citation type="submission" date="2024-02" db="EMBL/GenBank/DDBJ databases">
        <authorList>
            <person name="Daric V."/>
            <person name="Darras S."/>
        </authorList>
    </citation>
    <scope>NUCLEOTIDE SEQUENCE [LARGE SCALE GENOMIC DNA]</scope>
</reference>
<dbReference type="Proteomes" id="UP001642483">
    <property type="component" value="Unassembled WGS sequence"/>
</dbReference>
<comment type="caution">
    <text evidence="2">The sequence shown here is derived from an EMBL/GenBank/DDBJ whole genome shotgun (WGS) entry which is preliminary data.</text>
</comment>
<evidence type="ECO:0000313" key="3">
    <source>
        <dbReference type="Proteomes" id="UP001642483"/>
    </source>
</evidence>
<proteinExistence type="predicted"/>
<feature type="region of interest" description="Disordered" evidence="1">
    <location>
        <begin position="1"/>
        <end position="37"/>
    </location>
</feature>
<protein>
    <submittedName>
        <fullName evidence="2">Uncharacterized protein</fullName>
    </submittedName>
</protein>
<gene>
    <name evidence="2" type="ORF">CVLEPA_LOCUS30160</name>
</gene>
<organism evidence="2 3">
    <name type="scientific">Clavelina lepadiformis</name>
    <name type="common">Light-bulb sea squirt</name>
    <name type="synonym">Ascidia lepadiformis</name>
    <dbReference type="NCBI Taxonomy" id="159417"/>
    <lineage>
        <taxon>Eukaryota</taxon>
        <taxon>Metazoa</taxon>
        <taxon>Chordata</taxon>
        <taxon>Tunicata</taxon>
        <taxon>Ascidiacea</taxon>
        <taxon>Aplousobranchia</taxon>
        <taxon>Clavelinidae</taxon>
        <taxon>Clavelina</taxon>
    </lineage>
</organism>
<feature type="compositionally biased region" description="Basic and acidic residues" evidence="1">
    <location>
        <begin position="1"/>
        <end position="19"/>
    </location>
</feature>
<sequence>MLDKGEHGNNVNNKEEKATYRMQRSAGKESAHVTTLDGNKACGERRIEEMASYALYKYEKMLKNLLLNKSSSNLASVFAQYTNAYATSPNSTQRNSSRLLNMFAEKSKSKYAFLALKTSFVPPLS</sequence>
<evidence type="ECO:0000256" key="1">
    <source>
        <dbReference type="SAM" id="MobiDB-lite"/>
    </source>
</evidence>
<dbReference type="EMBL" id="CAWYQH010000163">
    <property type="protein sequence ID" value="CAK8696847.1"/>
    <property type="molecule type" value="Genomic_DNA"/>
</dbReference>
<evidence type="ECO:0000313" key="2">
    <source>
        <dbReference type="EMBL" id="CAK8696847.1"/>
    </source>
</evidence>